<name>A0AAD5X0Y7_9FUNG</name>
<comment type="caution">
    <text evidence="3">The sequence shown here is derived from an EMBL/GenBank/DDBJ whole genome shotgun (WGS) entry which is preliminary data.</text>
</comment>
<keyword evidence="2" id="KW-0812">Transmembrane</keyword>
<dbReference type="Proteomes" id="UP001212841">
    <property type="component" value="Unassembled WGS sequence"/>
</dbReference>
<feature type="transmembrane region" description="Helical" evidence="2">
    <location>
        <begin position="151"/>
        <end position="174"/>
    </location>
</feature>
<feature type="transmembrane region" description="Helical" evidence="2">
    <location>
        <begin position="93"/>
        <end position="115"/>
    </location>
</feature>
<keyword evidence="2" id="KW-0472">Membrane</keyword>
<evidence type="ECO:0000313" key="4">
    <source>
        <dbReference type="Proteomes" id="UP001212841"/>
    </source>
</evidence>
<feature type="compositionally biased region" description="Low complexity" evidence="1">
    <location>
        <begin position="313"/>
        <end position="324"/>
    </location>
</feature>
<organism evidence="3 4">
    <name type="scientific">Rhizophlyctis rosea</name>
    <dbReference type="NCBI Taxonomy" id="64517"/>
    <lineage>
        <taxon>Eukaryota</taxon>
        <taxon>Fungi</taxon>
        <taxon>Fungi incertae sedis</taxon>
        <taxon>Chytridiomycota</taxon>
        <taxon>Chytridiomycota incertae sedis</taxon>
        <taxon>Chytridiomycetes</taxon>
        <taxon>Rhizophlyctidales</taxon>
        <taxon>Rhizophlyctidaceae</taxon>
        <taxon>Rhizophlyctis</taxon>
    </lineage>
</organism>
<feature type="compositionally biased region" description="Polar residues" evidence="1">
    <location>
        <begin position="284"/>
        <end position="300"/>
    </location>
</feature>
<protein>
    <recommendedName>
        <fullName evidence="5">Transmembrane protein</fullName>
    </recommendedName>
</protein>
<feature type="region of interest" description="Disordered" evidence="1">
    <location>
        <begin position="264"/>
        <end position="328"/>
    </location>
</feature>
<feature type="region of interest" description="Disordered" evidence="1">
    <location>
        <begin position="33"/>
        <end position="54"/>
    </location>
</feature>
<evidence type="ECO:0008006" key="5">
    <source>
        <dbReference type="Google" id="ProtNLM"/>
    </source>
</evidence>
<sequence length="336" mass="36678">MSSPPEQTTLTPSLHSPSHIQLLSLSDASIDTGHHQPIPPQPAPSPIPRLTITRGSPPPYEAPPAYQTSWRGKAFVGKVWKGVRERWWGWRGAAVLVGTWDLITNLLLFFLIASHIATSKISMFAIILPVILIVISAIGRMAIIRSHTPTLLIYTFIYFLRWSSDLITVTIHALTDTLDLLYLKTNEAILMGGVVGVRALYRVLVPCVVGGDGECRSVEKEESVEGLGGVVVLVCVMITLHLLFLVILTTYTIKSRTLNKPFFHSSPSSSISSTFSTYDEESDPTGQCPQANYQPSATQMTLLSVPPLPPAPALRSSRSPGARRSGTRRVVFAEGV</sequence>
<feature type="transmembrane region" description="Helical" evidence="2">
    <location>
        <begin position="121"/>
        <end position="139"/>
    </location>
</feature>
<accession>A0AAD5X0Y7</accession>
<feature type="compositionally biased region" description="Pro residues" evidence="1">
    <location>
        <begin position="37"/>
        <end position="47"/>
    </location>
</feature>
<feature type="compositionally biased region" description="Low complexity" evidence="1">
    <location>
        <begin position="264"/>
        <end position="276"/>
    </location>
</feature>
<evidence type="ECO:0000313" key="3">
    <source>
        <dbReference type="EMBL" id="KAJ3042507.1"/>
    </source>
</evidence>
<keyword evidence="4" id="KW-1185">Reference proteome</keyword>
<proteinExistence type="predicted"/>
<evidence type="ECO:0000256" key="2">
    <source>
        <dbReference type="SAM" id="Phobius"/>
    </source>
</evidence>
<dbReference type="EMBL" id="JADGJD010001414">
    <property type="protein sequence ID" value="KAJ3042507.1"/>
    <property type="molecule type" value="Genomic_DNA"/>
</dbReference>
<gene>
    <name evidence="3" type="ORF">HK097_002001</name>
</gene>
<feature type="transmembrane region" description="Helical" evidence="2">
    <location>
        <begin position="227"/>
        <end position="253"/>
    </location>
</feature>
<evidence type="ECO:0000256" key="1">
    <source>
        <dbReference type="SAM" id="MobiDB-lite"/>
    </source>
</evidence>
<reference evidence="3" key="1">
    <citation type="submission" date="2020-05" db="EMBL/GenBank/DDBJ databases">
        <title>Phylogenomic resolution of chytrid fungi.</title>
        <authorList>
            <person name="Stajich J.E."/>
            <person name="Amses K."/>
            <person name="Simmons R."/>
            <person name="Seto K."/>
            <person name="Myers J."/>
            <person name="Bonds A."/>
            <person name="Quandt C.A."/>
            <person name="Barry K."/>
            <person name="Liu P."/>
            <person name="Grigoriev I."/>
            <person name="Longcore J.E."/>
            <person name="James T.Y."/>
        </authorList>
    </citation>
    <scope>NUCLEOTIDE SEQUENCE</scope>
    <source>
        <strain evidence="3">JEL0318</strain>
    </source>
</reference>
<dbReference type="AlphaFoldDB" id="A0AAD5X0Y7"/>
<keyword evidence="2" id="KW-1133">Transmembrane helix</keyword>